<dbReference type="GO" id="GO:0005506">
    <property type="term" value="F:iron ion binding"/>
    <property type="evidence" value="ECO:0007669"/>
    <property type="project" value="InterPro"/>
</dbReference>
<dbReference type="InterPro" id="IPR016169">
    <property type="entry name" value="FAD-bd_PCMH_sub2"/>
</dbReference>
<evidence type="ECO:0000313" key="7">
    <source>
        <dbReference type="Proteomes" id="UP000434172"/>
    </source>
</evidence>
<dbReference type="PANTHER" id="PTHR24305:SF85">
    <property type="entry name" value="P450, PUTATIVE (EUROFUNG)-RELATED"/>
    <property type="match status" value="1"/>
</dbReference>
<dbReference type="PROSITE" id="PS00086">
    <property type="entry name" value="CYTOCHROME_P450"/>
    <property type="match status" value="2"/>
</dbReference>
<comment type="cofactor">
    <cofactor evidence="1">
        <name>heme</name>
        <dbReference type="ChEBI" id="CHEBI:30413"/>
    </cofactor>
</comment>
<feature type="domain" description="FAD-binding PCMH-type" evidence="5">
    <location>
        <begin position="584"/>
        <end position="770"/>
    </location>
</feature>
<comment type="caution">
    <text evidence="6">The sequence shown here is derived from an EMBL/GenBank/DDBJ whole genome shotgun (WGS) entry which is preliminary data.</text>
</comment>
<dbReference type="PANTHER" id="PTHR24305">
    <property type="entry name" value="CYTOCHROME P450"/>
    <property type="match status" value="1"/>
</dbReference>
<dbReference type="InterPro" id="IPR036396">
    <property type="entry name" value="Cyt_P450_sf"/>
</dbReference>
<evidence type="ECO:0000259" key="5">
    <source>
        <dbReference type="PROSITE" id="PS51387"/>
    </source>
</evidence>
<dbReference type="CDD" id="cd11061">
    <property type="entry name" value="CYP67-like"/>
    <property type="match status" value="1"/>
</dbReference>
<dbReference type="InterPro" id="IPR050121">
    <property type="entry name" value="Cytochrome_P450_monoxygenase"/>
</dbReference>
<dbReference type="Pfam" id="PF00067">
    <property type="entry name" value="p450"/>
    <property type="match status" value="2"/>
</dbReference>
<dbReference type="CDD" id="cd11060">
    <property type="entry name" value="CYP57A1-like"/>
    <property type="match status" value="1"/>
</dbReference>
<dbReference type="GO" id="GO:0071949">
    <property type="term" value="F:FAD binding"/>
    <property type="evidence" value="ECO:0007669"/>
    <property type="project" value="InterPro"/>
</dbReference>
<dbReference type="EMBL" id="WOWK01000118">
    <property type="protein sequence ID" value="KAF0317970.1"/>
    <property type="molecule type" value="Genomic_DNA"/>
</dbReference>
<keyword evidence="7" id="KW-1185">Reference proteome</keyword>
<dbReference type="InterPro" id="IPR016166">
    <property type="entry name" value="FAD-bd_PCMH"/>
</dbReference>
<dbReference type="SUPFAM" id="SSF48264">
    <property type="entry name" value="Cytochrome P450"/>
    <property type="match status" value="2"/>
</dbReference>
<dbReference type="InterPro" id="IPR006094">
    <property type="entry name" value="Oxid_FAD_bind_N"/>
</dbReference>
<dbReference type="InterPro" id="IPR017972">
    <property type="entry name" value="Cyt_P450_CS"/>
</dbReference>
<organism evidence="6 7">
    <name type="scientific">Colletotrichum asianum</name>
    <dbReference type="NCBI Taxonomy" id="702518"/>
    <lineage>
        <taxon>Eukaryota</taxon>
        <taxon>Fungi</taxon>
        <taxon>Dikarya</taxon>
        <taxon>Ascomycota</taxon>
        <taxon>Pezizomycotina</taxon>
        <taxon>Sordariomycetes</taxon>
        <taxon>Hypocreomycetidae</taxon>
        <taxon>Glomerellales</taxon>
        <taxon>Glomerellaceae</taxon>
        <taxon>Colletotrichum</taxon>
        <taxon>Colletotrichum gloeosporioides species complex</taxon>
    </lineage>
</organism>
<dbReference type="Proteomes" id="UP000434172">
    <property type="component" value="Unassembled WGS sequence"/>
</dbReference>
<dbReference type="GO" id="GO:0020037">
    <property type="term" value="F:heme binding"/>
    <property type="evidence" value="ECO:0007669"/>
    <property type="project" value="InterPro"/>
</dbReference>
<evidence type="ECO:0000256" key="4">
    <source>
        <dbReference type="ARBA" id="ARBA00023004"/>
    </source>
</evidence>
<dbReference type="InterPro" id="IPR002401">
    <property type="entry name" value="Cyt_P450_E_grp-I"/>
</dbReference>
<protein>
    <submittedName>
        <fullName evidence="6">Isoamyl alcohol oxidase</fullName>
    </submittedName>
</protein>
<accession>A0A8H3W111</accession>
<keyword evidence="2" id="KW-0349">Heme</keyword>
<dbReference type="Gene3D" id="3.30.465.10">
    <property type="match status" value="1"/>
</dbReference>
<dbReference type="GO" id="GO:0016705">
    <property type="term" value="F:oxidoreductase activity, acting on paired donors, with incorporation or reduction of molecular oxygen"/>
    <property type="evidence" value="ECO:0007669"/>
    <property type="project" value="InterPro"/>
</dbReference>
<dbReference type="Gene3D" id="1.10.630.10">
    <property type="entry name" value="Cytochrome P450"/>
    <property type="match status" value="2"/>
</dbReference>
<keyword evidence="4" id="KW-0408">Iron</keyword>
<dbReference type="Pfam" id="PF01565">
    <property type="entry name" value="FAD_binding_4"/>
    <property type="match status" value="1"/>
</dbReference>
<dbReference type="PROSITE" id="PS51387">
    <property type="entry name" value="FAD_PCMH"/>
    <property type="match status" value="1"/>
</dbReference>
<evidence type="ECO:0000313" key="6">
    <source>
        <dbReference type="EMBL" id="KAF0317970.1"/>
    </source>
</evidence>
<evidence type="ECO:0000256" key="3">
    <source>
        <dbReference type="ARBA" id="ARBA00022723"/>
    </source>
</evidence>
<gene>
    <name evidence="6" type="ORF">GQ607_014755</name>
</gene>
<dbReference type="PRINTS" id="PR00385">
    <property type="entry name" value="P450"/>
</dbReference>
<dbReference type="GO" id="GO:0004497">
    <property type="term" value="F:monooxygenase activity"/>
    <property type="evidence" value="ECO:0007669"/>
    <property type="project" value="InterPro"/>
</dbReference>
<name>A0A8H3W111_9PEZI</name>
<dbReference type="InterPro" id="IPR036318">
    <property type="entry name" value="FAD-bd_PCMH-like_sf"/>
</dbReference>
<reference evidence="6 7" key="1">
    <citation type="submission" date="2019-12" db="EMBL/GenBank/DDBJ databases">
        <title>A genome sequence resource for the geographically widespread anthracnose pathogen Colletotrichum asianum.</title>
        <authorList>
            <person name="Meng Y."/>
        </authorList>
    </citation>
    <scope>NUCLEOTIDE SEQUENCE [LARGE SCALE GENOMIC DNA]</scope>
    <source>
        <strain evidence="6 7">ICMP 18580</strain>
    </source>
</reference>
<dbReference type="OrthoDB" id="9983560at2759"/>
<dbReference type="InterPro" id="IPR001128">
    <property type="entry name" value="Cyt_P450"/>
</dbReference>
<sequence length="1555" mass="172090">MSYLSLAAFAAVTFVVAFLVKQLVWHPLAAYPGPVVRYSPSRLLINSSTAAREISSHGANVIKSKAYQALVHSAPNTLTIRNREDHARRRRILSLAFSDAQLRAYEAILLRHIETLCLNLSDNAKSQASSSGSDALDMSHQCDYFTFDIMSEVIFGMKYNALREPKYRFVMSALEASNVRISALVQASGLALGRIDKYLFADSIKSRNKFLGFLGSLLKSRAKASFSDNGNVFSYLETAKDPDGQSTLSKSEIRAESATLVVAGSDTSSTTLAATLFYLSGNARAYARLCHEIRSTFDSVEDIRIGAKLSSCNYLRACIDEALRMSPPVGGALWREVRPGGMTIGSLSLPEGIDVGTGIYSLHHHDDYFDSPFEYKPERWVVGEDGSTKESELARTAFYPFSSGPRSCVGKGFAYHEITLTLAHILYRFDFTRSTKDQKSSGGSTGNVNEFQMWDHVTSAKRRCVATACAAVMELTSAYIALLALIPLVSGQCKCTPNDICWPSDKEWGRFNSSIAGNLIQTAPPAAPCYAGPSRDAAACEAVTQGWSTATFQASQPIGYDYPLNSSCPLAQFTANAPSANCTIGNSPVFAVNVTDEEHISKAVEFAKKNNIRVVIKSTGHDFLQRSTGYGSLSIWLQNYRKGFNFHDDFQVVNECPKSDWKGSALTITGAYSWSDIYPTAFEKHLIVVGGNNRGPCATGGWTQGGGHSPVTRFYGLGADQVLSARVVLASGEIVTASPCNNTDLFYAIRGGGGGTYGVVTQMTVKTYPTKNIDAIDVVIGTASTSVNASAKFIDAMTDIYSSYPYLSEVGFAGYGAWAMNSPVPIGGNFSTFYTQTFTTLGNDAAEATRLFKTIAEKITPLKDAGFTVSITQKAYTDYGEYYANKSGTDATVGGVSALASRLLGKSALEGNRDQLRKAMETMAGKDGKAVFHTIVHHGLQTAQETRDESSAVQPGWYDAVILDIFERPILSGQLSVSSNIDLFDDVRQNVLPVYRELSPNTGTYMNEADWGDTNFQEDFYSSNWKQLIEIKTKNVSDYTSAAASFMMAILSVAHFLLLGVAYIAWNVVYQIVYYRFFHPLAKFPGPFWGSVTRLWITYHNVKQDECQTLQALHKKHGPIMRITPTMLLVTDATKLPEIYHRNANKSQHYITGSFGKTESLFNMQDHTVHARYRKIAAAPYAFSNIKKMEPLLDHHIDRWIEKLDKNFASAGKRLDFAPWAVYLVYDIVSDVGFGQPFGFIEQEKDVEGLIQGFHDGLVPFGIMARCWPFTNWVKSTFLGKYLVATPEQDSGIGTLMRFRDRLIAKRFEDIEKGATNGRIDLLQTFIEARDEKGEPLDLEYIKAEILLVLLAGADTTGTAFQAFMMHVLTHPEVYERLMEEIDTQTRAGNLSDIPQYAEVQAHCPYYTACVRETLRLNPSAPNIFPRIAGAGMQLFGQHVPEGTELTCNPWLVHRDEAVFGPDAEVFRPERWLESEEKTKEMLKYNMGFGYGARVCLGRDLAMMELSKAPLQLFRRFKPEAVNRTDPGRYVVKGGVSFYEDMWVNIERRPKTLQI</sequence>
<evidence type="ECO:0000256" key="2">
    <source>
        <dbReference type="ARBA" id="ARBA00022617"/>
    </source>
</evidence>
<evidence type="ECO:0000256" key="1">
    <source>
        <dbReference type="ARBA" id="ARBA00001971"/>
    </source>
</evidence>
<dbReference type="SUPFAM" id="SSF56176">
    <property type="entry name" value="FAD-binding/transporter-associated domain-like"/>
    <property type="match status" value="1"/>
</dbReference>
<proteinExistence type="predicted"/>
<dbReference type="PRINTS" id="PR00463">
    <property type="entry name" value="EP450I"/>
</dbReference>
<keyword evidence="3" id="KW-0479">Metal-binding</keyword>